<evidence type="ECO:0000313" key="1">
    <source>
        <dbReference type="EMBL" id="KAJ8876680.1"/>
    </source>
</evidence>
<evidence type="ECO:0000313" key="2">
    <source>
        <dbReference type="Proteomes" id="UP001159363"/>
    </source>
</evidence>
<proteinExistence type="predicted"/>
<name>A0ABQ9GXC5_9NEOP</name>
<comment type="caution">
    <text evidence="1">The sequence shown here is derived from an EMBL/GenBank/DDBJ whole genome shotgun (WGS) entry which is preliminary data.</text>
</comment>
<dbReference type="Proteomes" id="UP001159363">
    <property type="component" value="Chromosome 7"/>
</dbReference>
<reference evidence="1 2" key="1">
    <citation type="submission" date="2023-02" db="EMBL/GenBank/DDBJ databases">
        <title>LHISI_Scaffold_Assembly.</title>
        <authorList>
            <person name="Stuart O.P."/>
            <person name="Cleave R."/>
            <person name="Magrath M.J.L."/>
            <person name="Mikheyev A.S."/>
        </authorList>
    </citation>
    <scope>NUCLEOTIDE SEQUENCE [LARGE SCALE GENOMIC DNA]</scope>
    <source>
        <strain evidence="1">Daus_M_001</strain>
        <tissue evidence="1">Leg muscle</tissue>
    </source>
</reference>
<keyword evidence="2" id="KW-1185">Reference proteome</keyword>
<sequence>MPRGRKPPSLYIRTVASCVNVEENRQLRLHSLLKPFDISSDCLFCGEEASQRKETKKSGHV</sequence>
<dbReference type="EMBL" id="JARBHB010000008">
    <property type="protein sequence ID" value="KAJ8876680.1"/>
    <property type="molecule type" value="Genomic_DNA"/>
</dbReference>
<gene>
    <name evidence="1" type="ORF">PR048_021127</name>
</gene>
<organism evidence="1 2">
    <name type="scientific">Dryococelus australis</name>
    <dbReference type="NCBI Taxonomy" id="614101"/>
    <lineage>
        <taxon>Eukaryota</taxon>
        <taxon>Metazoa</taxon>
        <taxon>Ecdysozoa</taxon>
        <taxon>Arthropoda</taxon>
        <taxon>Hexapoda</taxon>
        <taxon>Insecta</taxon>
        <taxon>Pterygota</taxon>
        <taxon>Neoptera</taxon>
        <taxon>Polyneoptera</taxon>
        <taxon>Phasmatodea</taxon>
        <taxon>Verophasmatodea</taxon>
        <taxon>Anareolatae</taxon>
        <taxon>Phasmatidae</taxon>
        <taxon>Eurycanthinae</taxon>
        <taxon>Dryococelus</taxon>
    </lineage>
</organism>
<protein>
    <submittedName>
        <fullName evidence="1">Uncharacterized protein</fullName>
    </submittedName>
</protein>
<accession>A0ABQ9GXC5</accession>